<dbReference type="Proteomes" id="UP001304243">
    <property type="component" value="Unassembled WGS sequence"/>
</dbReference>
<dbReference type="InterPro" id="IPR001680">
    <property type="entry name" value="WD40_rpt"/>
</dbReference>
<dbReference type="CDD" id="cd00200">
    <property type="entry name" value="WD40"/>
    <property type="match status" value="1"/>
</dbReference>
<dbReference type="InterPro" id="IPR036322">
    <property type="entry name" value="WD40_repeat_dom_sf"/>
</dbReference>
<dbReference type="CDD" id="cd16504">
    <property type="entry name" value="RING-HC_COP1"/>
    <property type="match status" value="1"/>
</dbReference>
<evidence type="ECO:0000256" key="5">
    <source>
        <dbReference type="ARBA" id="ARBA00022833"/>
    </source>
</evidence>
<dbReference type="PROSITE" id="PS50082">
    <property type="entry name" value="WD_REPEATS_2"/>
    <property type="match status" value="3"/>
</dbReference>
<dbReference type="SUPFAM" id="SSF50978">
    <property type="entry name" value="WD40 repeat-like"/>
    <property type="match status" value="1"/>
</dbReference>
<feature type="repeat" description="WD" evidence="7">
    <location>
        <begin position="438"/>
        <end position="480"/>
    </location>
</feature>
<sequence length="648" mass="73626">MSSDSGNEEETDRAGNQQNRWPSIISSLLNSSRPQNDKSEEDEEATAGKIDEELSCPICQDLMREVYVTHCGHSFCHECLTLHLENASDCPICRAPLSRTTIYPNFQLNKLASFRIRSIREKQPVNQHLNPIERLIIESKKSNESIARTLANALSYHDLISVFETAITQRQQIEKDESKIKQELLKAFLEKLEQRNKDTVRRLETENTSILADLKSIEQEKEDTSTPPRKRKISQLLNSDDNSVNRNDIGYTGRGSSSDAYSEDAIDDRVKVEPLLSAVHDEEQLPVQRRLNERFNDLRNMYHKLVSPNDYINKRRKVLNDFSISIYELTRYDQFEEVDTIDYTDSSRQGSSIVSTIGFDRDQEFFAVGGVSKEIKVFDFNMMGYARTGHCPLRVLGCSNKISCLSWSPYVKSQLASSDYEGLIDIWDSSNGRKVQTFTEHKKRAWSVNYCETNPTILASGSDDSTVKVWSLSHNKAVHTLEQKGNVCCAKFAPNNSYYLAVGSADHHISCYDLRFPNHPMSQYVGHKKAVSYVKWLSDSDIISASTDSTLKLWDRESRKCLRSFEGHQNEKNFVGLSTDGDWISCGSECNTVFAYHKNATKPIATYTFPSNEGEDESIFVSSVCWKKDTKKLVAANSKGMIKVLSLK</sequence>
<feature type="region of interest" description="Disordered" evidence="8">
    <location>
        <begin position="214"/>
        <end position="263"/>
    </location>
</feature>
<dbReference type="RefSeq" id="XP_064681933.1">
    <property type="nucleotide sequence ID" value="XM_064822247.1"/>
</dbReference>
<gene>
    <name evidence="10" type="ORF">ATC70_002877</name>
</gene>
<proteinExistence type="predicted"/>
<dbReference type="InterPro" id="IPR015943">
    <property type="entry name" value="WD40/YVTN_repeat-like_dom_sf"/>
</dbReference>
<comment type="caution">
    <text evidence="10">The sequence shown here is derived from an EMBL/GenBank/DDBJ whole genome shotgun (WGS) entry which is preliminary data.</text>
</comment>
<keyword evidence="1 7" id="KW-0853">WD repeat</keyword>
<evidence type="ECO:0000256" key="7">
    <source>
        <dbReference type="PROSITE-ProRule" id="PRU00221"/>
    </source>
</evidence>
<dbReference type="SMART" id="SM00320">
    <property type="entry name" value="WD40"/>
    <property type="match status" value="7"/>
</dbReference>
<feature type="compositionally biased region" description="Acidic residues" evidence="8">
    <location>
        <begin position="1"/>
        <end position="11"/>
    </location>
</feature>
<dbReference type="EMBL" id="JASEJX010000015">
    <property type="protein sequence ID" value="KAK4515267.1"/>
    <property type="molecule type" value="Genomic_DNA"/>
</dbReference>
<dbReference type="PANTHER" id="PTHR44080">
    <property type="entry name" value="E3 UBIQUITIN-PROTEIN LIGASE COP1"/>
    <property type="match status" value="1"/>
</dbReference>
<evidence type="ECO:0000256" key="3">
    <source>
        <dbReference type="ARBA" id="ARBA00022737"/>
    </source>
</evidence>
<dbReference type="Gene3D" id="2.130.10.10">
    <property type="entry name" value="YVTN repeat-like/Quinoprotein amine dehydrogenase"/>
    <property type="match status" value="1"/>
</dbReference>
<dbReference type="PROSITE" id="PS00518">
    <property type="entry name" value="ZF_RING_1"/>
    <property type="match status" value="1"/>
</dbReference>
<dbReference type="InterPro" id="IPR013083">
    <property type="entry name" value="Znf_RING/FYVE/PHD"/>
</dbReference>
<evidence type="ECO:0000313" key="11">
    <source>
        <dbReference type="Proteomes" id="UP001304243"/>
    </source>
</evidence>
<dbReference type="Pfam" id="PF13923">
    <property type="entry name" value="zf-C3HC4_2"/>
    <property type="match status" value="1"/>
</dbReference>
<dbReference type="GeneID" id="89946579"/>
<organism evidence="10 11">
    <name type="scientific">Mucor velutinosus</name>
    <dbReference type="NCBI Taxonomy" id="708070"/>
    <lineage>
        <taxon>Eukaryota</taxon>
        <taxon>Fungi</taxon>
        <taxon>Fungi incertae sedis</taxon>
        <taxon>Mucoromycota</taxon>
        <taxon>Mucoromycotina</taxon>
        <taxon>Mucoromycetes</taxon>
        <taxon>Mucorales</taxon>
        <taxon>Mucorineae</taxon>
        <taxon>Mucoraceae</taxon>
        <taxon>Mucor</taxon>
    </lineage>
</organism>
<evidence type="ECO:0000256" key="8">
    <source>
        <dbReference type="SAM" id="MobiDB-lite"/>
    </source>
</evidence>
<dbReference type="PROSITE" id="PS50294">
    <property type="entry name" value="WD_REPEATS_REGION"/>
    <property type="match status" value="2"/>
</dbReference>
<keyword evidence="11" id="KW-1185">Reference proteome</keyword>
<feature type="compositionally biased region" description="Polar residues" evidence="8">
    <location>
        <begin position="14"/>
        <end position="34"/>
    </location>
</feature>
<dbReference type="PROSITE" id="PS50089">
    <property type="entry name" value="ZF_RING_2"/>
    <property type="match status" value="1"/>
</dbReference>
<dbReference type="InterPro" id="IPR020472">
    <property type="entry name" value="WD40_PAC1"/>
</dbReference>
<dbReference type="SMART" id="SM00184">
    <property type="entry name" value="RING"/>
    <property type="match status" value="1"/>
</dbReference>
<evidence type="ECO:0000256" key="4">
    <source>
        <dbReference type="ARBA" id="ARBA00022771"/>
    </source>
</evidence>
<evidence type="ECO:0000259" key="9">
    <source>
        <dbReference type="PROSITE" id="PS50089"/>
    </source>
</evidence>
<feature type="repeat" description="WD" evidence="7">
    <location>
        <begin position="524"/>
        <end position="564"/>
    </location>
</feature>
<keyword evidence="2" id="KW-0479">Metal-binding</keyword>
<evidence type="ECO:0000313" key="10">
    <source>
        <dbReference type="EMBL" id="KAK4515267.1"/>
    </source>
</evidence>
<dbReference type="GO" id="GO:0008270">
    <property type="term" value="F:zinc ion binding"/>
    <property type="evidence" value="ECO:0007669"/>
    <property type="project" value="UniProtKB-KW"/>
</dbReference>
<dbReference type="AlphaFoldDB" id="A0AAN7DD56"/>
<feature type="compositionally biased region" description="Basic and acidic residues" evidence="8">
    <location>
        <begin position="215"/>
        <end position="224"/>
    </location>
</feature>
<evidence type="ECO:0000256" key="1">
    <source>
        <dbReference type="ARBA" id="ARBA00022574"/>
    </source>
</evidence>
<dbReference type="SUPFAM" id="SSF57850">
    <property type="entry name" value="RING/U-box"/>
    <property type="match status" value="1"/>
</dbReference>
<dbReference type="Gene3D" id="3.30.40.10">
    <property type="entry name" value="Zinc/RING finger domain, C3HC4 (zinc finger)"/>
    <property type="match status" value="1"/>
</dbReference>
<dbReference type="InterPro" id="IPR001841">
    <property type="entry name" value="Znf_RING"/>
</dbReference>
<dbReference type="InterPro" id="IPR017907">
    <property type="entry name" value="Znf_RING_CS"/>
</dbReference>
<accession>A0AAN7DD56</accession>
<evidence type="ECO:0000256" key="2">
    <source>
        <dbReference type="ARBA" id="ARBA00022723"/>
    </source>
</evidence>
<dbReference type="InterPro" id="IPR042755">
    <property type="entry name" value="COP1"/>
</dbReference>
<feature type="compositionally biased region" description="Polar residues" evidence="8">
    <location>
        <begin position="235"/>
        <end position="246"/>
    </location>
</feature>
<evidence type="ECO:0000256" key="6">
    <source>
        <dbReference type="PROSITE-ProRule" id="PRU00175"/>
    </source>
</evidence>
<dbReference type="Pfam" id="PF00400">
    <property type="entry name" value="WD40"/>
    <property type="match status" value="4"/>
</dbReference>
<feature type="region of interest" description="Disordered" evidence="8">
    <location>
        <begin position="1"/>
        <end position="47"/>
    </location>
</feature>
<dbReference type="PRINTS" id="PR00320">
    <property type="entry name" value="GPROTEINBRPT"/>
</dbReference>
<name>A0AAN7DD56_9FUNG</name>
<dbReference type="GO" id="GO:0061630">
    <property type="term" value="F:ubiquitin protein ligase activity"/>
    <property type="evidence" value="ECO:0007669"/>
    <property type="project" value="InterPro"/>
</dbReference>
<feature type="repeat" description="WD" evidence="7">
    <location>
        <begin position="395"/>
        <end position="437"/>
    </location>
</feature>
<keyword evidence="4 6" id="KW-0863">Zinc-finger</keyword>
<protein>
    <recommendedName>
        <fullName evidence="9">RING-type domain-containing protein</fullName>
    </recommendedName>
</protein>
<keyword evidence="5" id="KW-0862">Zinc</keyword>
<keyword evidence="3" id="KW-0677">Repeat</keyword>
<reference evidence="10 11" key="1">
    <citation type="submission" date="2022-11" db="EMBL/GenBank/DDBJ databases">
        <title>Mucor velutinosus strain NIH1002 WGS.</title>
        <authorList>
            <person name="Subramanian P."/>
            <person name="Mullikin J.C."/>
            <person name="Segre J.A."/>
            <person name="Zelazny A.M."/>
        </authorList>
    </citation>
    <scope>NUCLEOTIDE SEQUENCE [LARGE SCALE GENOMIC DNA]</scope>
    <source>
        <strain evidence="10 11">NIH1002</strain>
    </source>
</reference>
<feature type="domain" description="RING-type" evidence="9">
    <location>
        <begin position="56"/>
        <end position="94"/>
    </location>
</feature>